<feature type="compositionally biased region" description="Polar residues" evidence="1">
    <location>
        <begin position="45"/>
        <end position="54"/>
    </location>
</feature>
<evidence type="ECO:0000313" key="2">
    <source>
        <dbReference type="EMBL" id="CDP93257.1"/>
    </source>
</evidence>
<evidence type="ECO:0000256" key="1">
    <source>
        <dbReference type="SAM" id="MobiDB-lite"/>
    </source>
</evidence>
<protein>
    <submittedName>
        <fullName evidence="2">Bm9226</fullName>
    </submittedName>
</protein>
<gene>
    <name evidence="2" type="primary">Bm9226</name>
    <name evidence="2" type="ORF">BM_Bm9226</name>
</gene>
<dbReference type="AlphaFoldDB" id="A0A1I9G0Y2"/>
<organism evidence="2">
    <name type="scientific">Brugia malayi</name>
    <name type="common">Filarial nematode worm</name>
    <dbReference type="NCBI Taxonomy" id="6279"/>
    <lineage>
        <taxon>Eukaryota</taxon>
        <taxon>Metazoa</taxon>
        <taxon>Ecdysozoa</taxon>
        <taxon>Nematoda</taxon>
        <taxon>Chromadorea</taxon>
        <taxon>Rhabditida</taxon>
        <taxon>Spirurina</taxon>
        <taxon>Spiruromorpha</taxon>
        <taxon>Filarioidea</taxon>
        <taxon>Onchocercidae</taxon>
        <taxon>Brugia</taxon>
    </lineage>
</organism>
<reference evidence="2" key="1">
    <citation type="journal article" date="2007" name="Science">
        <title>Draft genome of the filarial nematode parasite Brugia malayi.</title>
        <authorList>
            <person name="Ghedin E."/>
            <person name="Wang S."/>
            <person name="Spiro D."/>
            <person name="Caler E."/>
            <person name="Zhao Q."/>
            <person name="Crabtree J."/>
            <person name="Allen J.E."/>
            <person name="Delcher A.L."/>
            <person name="Guiliano D.B."/>
            <person name="Miranda-Saavedra D."/>
            <person name="Angiuoli S.V."/>
            <person name="Creasy T."/>
            <person name="Amedeo P."/>
            <person name="Haas B."/>
            <person name="El-Sayed N.M."/>
            <person name="Wortman J.R."/>
            <person name="Feldblyum T."/>
            <person name="Tallon L."/>
            <person name="Schatz M."/>
            <person name="Shumway M."/>
            <person name="Koo H."/>
            <person name="Salzberg S.L."/>
            <person name="Schobel S."/>
            <person name="Pertea M."/>
            <person name="Pop M."/>
            <person name="White O."/>
            <person name="Barton G.J."/>
            <person name="Carlow C.K."/>
            <person name="Crawford M.J."/>
            <person name="Daub J."/>
            <person name="Dimmic M.W."/>
            <person name="Estes C.F."/>
            <person name="Foster J.M."/>
            <person name="Ganatra M."/>
            <person name="Gregory W.F."/>
            <person name="Johnson N.M."/>
            <person name="Jin J."/>
            <person name="Komuniecki R."/>
            <person name="Korf I."/>
            <person name="Kumar S."/>
            <person name="Laney S."/>
            <person name="Li B.W."/>
            <person name="Li W."/>
            <person name="Lindblom T.H."/>
            <person name="Lustigman S."/>
            <person name="Ma D."/>
            <person name="Maina C.V."/>
            <person name="Martin D.M."/>
            <person name="McCarter J.P."/>
            <person name="McReynolds L."/>
            <person name="Mitreva M."/>
            <person name="Nutman T.B."/>
            <person name="Parkinson J."/>
            <person name="Peregrin-Alvarez J.M."/>
            <person name="Poole C."/>
            <person name="Ren Q."/>
            <person name="Saunders L."/>
            <person name="Sluder A.E."/>
            <person name="Smith K."/>
            <person name="Stanke M."/>
            <person name="Unnasch T.R."/>
            <person name="Ware J."/>
            <person name="Wei A.D."/>
            <person name="Weil G."/>
            <person name="Williams D.J."/>
            <person name="Zhang Y."/>
            <person name="Williams S.A."/>
            <person name="Fraser-Liggett C."/>
            <person name="Slatko B."/>
            <person name="Blaxter M.L."/>
            <person name="Scott A.L."/>
        </authorList>
    </citation>
    <scope>NUCLEOTIDE SEQUENCE</scope>
    <source>
        <strain evidence="2">FR3</strain>
    </source>
</reference>
<proteinExistence type="predicted"/>
<reference evidence="2" key="2">
    <citation type="submission" date="2012-12" db="EMBL/GenBank/DDBJ databases">
        <authorList>
            <consortium name="WormBase Consortium"/>
            <person name="Ghedin E."/>
            <person name="Paulini M."/>
        </authorList>
    </citation>
    <scope>NUCLEOTIDE SEQUENCE</scope>
    <source>
        <strain evidence="2">FR3</strain>
    </source>
</reference>
<dbReference type="EMBL" id="LN856867">
    <property type="protein sequence ID" value="CDP93257.1"/>
    <property type="molecule type" value="Genomic_DNA"/>
</dbReference>
<accession>A0A1I9G0Y2</accession>
<feature type="region of interest" description="Disordered" evidence="1">
    <location>
        <begin position="1"/>
        <end position="54"/>
    </location>
</feature>
<sequence>MGGLMVVDDDGDGEAVKQRRCRSADRYRFSGMPSYRSRRRKTNDGEWQQWQHQQ</sequence>
<name>A0A1I9G0Y2_BRUMA</name>
<feature type="compositionally biased region" description="Basic and acidic residues" evidence="1">
    <location>
        <begin position="14"/>
        <end position="28"/>
    </location>
</feature>